<dbReference type="Gene3D" id="3.40.390.10">
    <property type="entry name" value="Collagenase (Catalytic Domain)"/>
    <property type="match status" value="1"/>
</dbReference>
<dbReference type="InterPro" id="IPR029463">
    <property type="entry name" value="Lys_MEP"/>
</dbReference>
<dbReference type="KEGG" id="nti:DNFV4_04033"/>
<evidence type="ECO:0008006" key="6">
    <source>
        <dbReference type="Google" id="ProtNLM"/>
    </source>
</evidence>
<dbReference type="GO" id="GO:0004222">
    <property type="term" value="F:metalloendopeptidase activity"/>
    <property type="evidence" value="ECO:0007669"/>
    <property type="project" value="InterPro"/>
</dbReference>
<gene>
    <name evidence="4" type="ORF">DNFV4_04033</name>
</gene>
<organism evidence="4 5">
    <name type="scientific">Nitrospira tepida</name>
    <dbReference type="NCBI Taxonomy" id="2973512"/>
    <lineage>
        <taxon>Bacteria</taxon>
        <taxon>Pseudomonadati</taxon>
        <taxon>Nitrospirota</taxon>
        <taxon>Nitrospiria</taxon>
        <taxon>Nitrospirales</taxon>
        <taxon>Nitrospiraceae</taxon>
        <taxon>Nitrospira</taxon>
    </lineage>
</organism>
<feature type="region of interest" description="Disordered" evidence="1">
    <location>
        <begin position="1"/>
        <end position="22"/>
    </location>
</feature>
<accession>A0AA86N2R3</accession>
<reference evidence="4" key="1">
    <citation type="submission" date="2022-10" db="EMBL/GenBank/DDBJ databases">
        <authorList>
            <person name="Koch H."/>
        </authorList>
    </citation>
    <scope>NUCLEOTIDE SEQUENCE</scope>
    <source>
        <strain evidence="4">DNF</strain>
    </source>
</reference>
<evidence type="ECO:0000313" key="4">
    <source>
        <dbReference type="EMBL" id="CAI4033592.1"/>
    </source>
</evidence>
<dbReference type="Proteomes" id="UP001179121">
    <property type="component" value="Chromosome"/>
</dbReference>
<dbReference type="Pfam" id="PF13699">
    <property type="entry name" value="eCIS_core"/>
    <property type="match status" value="1"/>
</dbReference>
<evidence type="ECO:0000256" key="1">
    <source>
        <dbReference type="SAM" id="MobiDB-lite"/>
    </source>
</evidence>
<dbReference type="InterPro" id="IPR024079">
    <property type="entry name" value="MetalloPept_cat_dom_sf"/>
</dbReference>
<evidence type="ECO:0000259" key="3">
    <source>
        <dbReference type="Pfam" id="PF14521"/>
    </source>
</evidence>
<evidence type="ECO:0000313" key="5">
    <source>
        <dbReference type="Proteomes" id="UP001179121"/>
    </source>
</evidence>
<dbReference type="InterPro" id="IPR025295">
    <property type="entry name" value="eCIS_core_dom"/>
</dbReference>
<keyword evidence="5" id="KW-1185">Reference proteome</keyword>
<feature type="domain" description="Lysine-specific metallo-endopeptidase" evidence="3">
    <location>
        <begin position="187"/>
        <end position="312"/>
    </location>
</feature>
<dbReference type="Pfam" id="PF14521">
    <property type="entry name" value="Aspzincin_M35"/>
    <property type="match status" value="1"/>
</dbReference>
<evidence type="ECO:0000259" key="2">
    <source>
        <dbReference type="Pfam" id="PF13699"/>
    </source>
</evidence>
<proteinExistence type="predicted"/>
<feature type="domain" description="eCIS core" evidence="2">
    <location>
        <begin position="15"/>
        <end position="91"/>
    </location>
</feature>
<protein>
    <recommendedName>
        <fullName evidence="6">DUF4157 domain-containing protein</fullName>
    </recommendedName>
</protein>
<dbReference type="EMBL" id="OX365700">
    <property type="protein sequence ID" value="CAI4033592.1"/>
    <property type="molecule type" value="Genomic_DNA"/>
</dbReference>
<dbReference type="RefSeq" id="WP_289270928.1">
    <property type="nucleotide sequence ID" value="NZ_OX365700.1"/>
</dbReference>
<sequence>MPAPVHEVLRSSGQPLDRSTRSFFEPRFGHDFSRVRVHADEQAAQSARAVNASAYTVGREVVFGAGQYAPGTSPGRKLLAHELAHVVQQDGSTVPIPMGLSQIGEPLETEADRVADAVVAGHDRLGVRRPLGRASATRLMRAIAYGADCQPNQKEVEGNVSRAQASAGRWIRAALTSLTSPERIGSLLRRHFNIEANNAAATGQIRSQFEHILGDLDADAFTYHCRPDSDARCQSADGGNVKGFAYAGRPDIFFCDPYPFQNFFGHKSLIDTLLHEAAHAHDASFNHDTYEWQDAYPGRRPLTNADSYASFAREAALGRGGANLELTVGSLLAAEPQFYIAAGLSGEVGGPALDLFNLKLGYRIAYLHGTGRQPRRAFQAGEIGLRINPIGKRVYVDVTTGAFLGQNFTDNELMAGIANRLSAGYRGERADLGLDLEHLRDFVADQDLVIVGVRTAVRF</sequence>
<dbReference type="SUPFAM" id="SSF55486">
    <property type="entry name" value="Metalloproteases ('zincins'), catalytic domain"/>
    <property type="match status" value="1"/>
</dbReference>
<dbReference type="AlphaFoldDB" id="A0AA86N2R3"/>
<name>A0AA86N2R3_9BACT</name>